<dbReference type="GO" id="GO:0006913">
    <property type="term" value="P:nucleocytoplasmic transport"/>
    <property type="evidence" value="ECO:0007669"/>
    <property type="project" value="TreeGrafter"/>
</dbReference>
<evidence type="ECO:0000256" key="2">
    <source>
        <dbReference type="ARBA" id="ARBA00022614"/>
    </source>
</evidence>
<dbReference type="GO" id="GO:0031267">
    <property type="term" value="F:small GTPase binding"/>
    <property type="evidence" value="ECO:0007669"/>
    <property type="project" value="TreeGrafter"/>
</dbReference>
<evidence type="ECO:0000313" key="4">
    <source>
        <dbReference type="EMBL" id="NDV34757.1"/>
    </source>
</evidence>
<dbReference type="Gene3D" id="3.80.10.10">
    <property type="entry name" value="Ribonuclease Inhibitor"/>
    <property type="match status" value="1"/>
</dbReference>
<dbReference type="EMBL" id="GIBP01005788">
    <property type="protein sequence ID" value="NDV34757.1"/>
    <property type="molecule type" value="Transcribed_RNA"/>
</dbReference>
<name>A0A6B2LD43_9EUKA</name>
<dbReference type="InterPro" id="IPR027038">
    <property type="entry name" value="RanGap"/>
</dbReference>
<organism evidence="4">
    <name type="scientific">Arcella intermedia</name>
    <dbReference type="NCBI Taxonomy" id="1963864"/>
    <lineage>
        <taxon>Eukaryota</taxon>
        <taxon>Amoebozoa</taxon>
        <taxon>Tubulinea</taxon>
        <taxon>Elardia</taxon>
        <taxon>Arcellinida</taxon>
        <taxon>Sphaerothecina</taxon>
        <taxon>Arcellidae</taxon>
        <taxon>Arcella</taxon>
    </lineage>
</organism>
<dbReference type="GO" id="GO:0048471">
    <property type="term" value="C:perinuclear region of cytoplasm"/>
    <property type="evidence" value="ECO:0007669"/>
    <property type="project" value="TreeGrafter"/>
</dbReference>
<dbReference type="AlphaFoldDB" id="A0A6B2LD43"/>
<proteinExistence type="predicted"/>
<dbReference type="GO" id="GO:0005829">
    <property type="term" value="C:cytosol"/>
    <property type="evidence" value="ECO:0007669"/>
    <property type="project" value="TreeGrafter"/>
</dbReference>
<dbReference type="GO" id="GO:0005634">
    <property type="term" value="C:nucleus"/>
    <property type="evidence" value="ECO:0007669"/>
    <property type="project" value="TreeGrafter"/>
</dbReference>
<dbReference type="PANTHER" id="PTHR24113">
    <property type="entry name" value="RAN GTPASE-ACTIVATING PROTEIN 1"/>
    <property type="match status" value="1"/>
</dbReference>
<dbReference type="InterPro" id="IPR032675">
    <property type="entry name" value="LRR_dom_sf"/>
</dbReference>
<keyword evidence="2" id="KW-0433">Leucine-rich repeat</keyword>
<keyword evidence="1" id="KW-0343">GTPase activation</keyword>
<protein>
    <submittedName>
        <fullName evidence="4">Uncharacterized protein</fullName>
    </submittedName>
</protein>
<dbReference type="SMART" id="SM00368">
    <property type="entry name" value="LRR_RI"/>
    <property type="match status" value="4"/>
</dbReference>
<dbReference type="GO" id="GO:0005096">
    <property type="term" value="F:GTPase activator activity"/>
    <property type="evidence" value="ECO:0007669"/>
    <property type="project" value="UniProtKB-KW"/>
</dbReference>
<dbReference type="SUPFAM" id="SSF52047">
    <property type="entry name" value="RNI-like"/>
    <property type="match status" value="1"/>
</dbReference>
<keyword evidence="3" id="KW-0677">Repeat</keyword>
<dbReference type="InterPro" id="IPR001611">
    <property type="entry name" value="Leu-rich_rpt"/>
</dbReference>
<evidence type="ECO:0000256" key="3">
    <source>
        <dbReference type="ARBA" id="ARBA00022737"/>
    </source>
</evidence>
<accession>A0A6B2LD43</accession>
<sequence length="261" mass="29560">MSLDKLPFLCDILKSNTTLKSLHLSSNQIGSQEVKYIADFLKINSTLTKLNLSYNSIGPEGAKHIRDALKNNSSLTELDLFDNKLGTEGAVYMSELLKINTTLSVLYLDKNKIESAGVNEIAKAIETNTSLSRLYLTDNVINNGSILITALENNFTLIDLCYGNIKLEEVITKKLLERNKDIQLVVNWKANYKKLPLPTKQIVTTISIIMYAYLEIPRDILEYIIKLSLVTLQLKKHNNLLDKLLKGYKQSLNTTKKEMYI</sequence>
<reference evidence="4" key="1">
    <citation type="journal article" date="2020" name="J. Eukaryot. Microbiol.">
        <title>De novo Sequencing, Assembly and Annotation of the Transcriptome for the Free-Living Testate Amoeba Arcella intermedia.</title>
        <authorList>
            <person name="Ribeiro G.M."/>
            <person name="Porfirio-Sousa A.L."/>
            <person name="Maurer-Alcala X.X."/>
            <person name="Katz L.A."/>
            <person name="Lahr D.J.G."/>
        </authorList>
    </citation>
    <scope>NUCLEOTIDE SEQUENCE</scope>
</reference>
<dbReference type="PANTHER" id="PTHR24113:SF12">
    <property type="entry name" value="RAN GTPASE-ACTIVATING PROTEIN 1"/>
    <property type="match status" value="1"/>
</dbReference>
<dbReference type="Pfam" id="PF13516">
    <property type="entry name" value="LRR_6"/>
    <property type="match status" value="4"/>
</dbReference>
<evidence type="ECO:0000256" key="1">
    <source>
        <dbReference type="ARBA" id="ARBA00022468"/>
    </source>
</evidence>